<sequence length="111" mass="11905">MARSDMRDIREIRKYAGQVQRIASALSDDEEFAKRLIDAVHSGSSAEVEGVFAALDISSDVRISTVDETESGPAMPTAKAKAAAKSKTKTITVTVGIGWFSISVTVKKESK</sequence>
<proteinExistence type="predicted"/>
<dbReference type="RefSeq" id="WP_091332675.1">
    <property type="nucleotide sequence ID" value="NZ_FNYC01000001.1"/>
</dbReference>
<dbReference type="EMBL" id="FNYC01000001">
    <property type="protein sequence ID" value="SEI37877.1"/>
    <property type="molecule type" value="Genomic_DNA"/>
</dbReference>
<reference evidence="1 2" key="1">
    <citation type="submission" date="2016-10" db="EMBL/GenBank/DDBJ databases">
        <authorList>
            <person name="de Groot N.N."/>
        </authorList>
    </citation>
    <scope>NUCLEOTIDE SEQUENCE [LARGE SCALE GENOMIC DNA]</scope>
    <source>
        <strain evidence="1 2">DSM 26515</strain>
    </source>
</reference>
<keyword evidence="2" id="KW-1185">Reference proteome</keyword>
<protein>
    <submittedName>
        <fullName evidence="1">Uncharacterized protein</fullName>
    </submittedName>
</protein>
<accession>A0A1H6QCD7</accession>
<dbReference type="Proteomes" id="UP000199420">
    <property type="component" value="Unassembled WGS sequence"/>
</dbReference>
<dbReference type="AlphaFoldDB" id="A0A1H6QCD7"/>
<dbReference type="OrthoDB" id="9863935at2"/>
<gene>
    <name evidence="1" type="ORF">SAMN04487997_0311</name>
</gene>
<name>A0A1H6QCD7_9GAMM</name>
<organism evidence="1 2">
    <name type="scientific">Frateuria terrea</name>
    <dbReference type="NCBI Taxonomy" id="529704"/>
    <lineage>
        <taxon>Bacteria</taxon>
        <taxon>Pseudomonadati</taxon>
        <taxon>Pseudomonadota</taxon>
        <taxon>Gammaproteobacteria</taxon>
        <taxon>Lysobacterales</taxon>
        <taxon>Rhodanobacteraceae</taxon>
        <taxon>Frateuria</taxon>
    </lineage>
</organism>
<evidence type="ECO:0000313" key="1">
    <source>
        <dbReference type="EMBL" id="SEI37877.1"/>
    </source>
</evidence>
<evidence type="ECO:0000313" key="2">
    <source>
        <dbReference type="Proteomes" id="UP000199420"/>
    </source>
</evidence>